<dbReference type="EMBL" id="POUB01000203">
    <property type="protein sequence ID" value="PZF91603.1"/>
    <property type="molecule type" value="Genomic_DNA"/>
</dbReference>
<dbReference type="Proteomes" id="UP000248749">
    <property type="component" value="Unassembled WGS sequence"/>
</dbReference>
<gene>
    <name evidence="1" type="ORF">C1I99_23235</name>
</gene>
<dbReference type="RefSeq" id="WP_111136342.1">
    <property type="nucleotide sequence ID" value="NZ_POUB01000203.1"/>
</dbReference>
<accession>A0A2W2DFW3</accession>
<sequence length="265" mass="29089">MINWVDVHNNDFAVPAGHALDDLVAELSAALRDPDPEIRDGAPYVVLETWIARGVIDADRRDALGDVMADRFTDPEVQARAFAPLVLDMIVRQGDLRPSWLAAFTAWYPAEDDLRGWDAKLGWLHAVAHGADLLATFGRHPDVDPAAMLGLAAARLVAPTDHVWAEQEDDRLARALALVLARPELTEQDALRWLDLIEADFGTKPRGNTPARMSNAMRTLRALYVLSDTDTGIAAHPGPAPLVPTHRDAVKARLVEVLAPVFQHH</sequence>
<reference evidence="1 2" key="1">
    <citation type="submission" date="2018-01" db="EMBL/GenBank/DDBJ databases">
        <title>Draft genome sequence of Salinispora sp. 13K206.</title>
        <authorList>
            <person name="Sahin N."/>
            <person name="Saygin H."/>
            <person name="Ay H."/>
        </authorList>
    </citation>
    <scope>NUCLEOTIDE SEQUENCE [LARGE SCALE GENOMIC DNA]</scope>
    <source>
        <strain evidence="1 2">13K206</strain>
    </source>
</reference>
<evidence type="ECO:0000313" key="1">
    <source>
        <dbReference type="EMBL" id="PZF91603.1"/>
    </source>
</evidence>
<evidence type="ECO:0008006" key="3">
    <source>
        <dbReference type="Google" id="ProtNLM"/>
    </source>
</evidence>
<proteinExistence type="predicted"/>
<comment type="caution">
    <text evidence="1">The sequence shown here is derived from an EMBL/GenBank/DDBJ whole genome shotgun (WGS) entry which is preliminary data.</text>
</comment>
<organism evidence="1 2">
    <name type="scientific">Micromonospora deserti</name>
    <dbReference type="NCBI Taxonomy" id="2070366"/>
    <lineage>
        <taxon>Bacteria</taxon>
        <taxon>Bacillati</taxon>
        <taxon>Actinomycetota</taxon>
        <taxon>Actinomycetes</taxon>
        <taxon>Micromonosporales</taxon>
        <taxon>Micromonosporaceae</taxon>
        <taxon>Micromonospora</taxon>
    </lineage>
</organism>
<dbReference type="AlphaFoldDB" id="A0A2W2DFW3"/>
<evidence type="ECO:0000313" key="2">
    <source>
        <dbReference type="Proteomes" id="UP000248749"/>
    </source>
</evidence>
<protein>
    <recommendedName>
        <fullName evidence="3">DUF2785 domain-containing protein</fullName>
    </recommendedName>
</protein>
<name>A0A2W2DFW3_9ACTN</name>
<dbReference type="InterPro" id="IPR021247">
    <property type="entry name" value="DUF2785"/>
</dbReference>
<dbReference type="OrthoDB" id="7619731at2"/>
<dbReference type="Pfam" id="PF10978">
    <property type="entry name" value="DUF2785"/>
    <property type="match status" value="1"/>
</dbReference>
<keyword evidence="2" id="KW-1185">Reference proteome</keyword>